<dbReference type="RefSeq" id="WP_192394542.1">
    <property type="nucleotide sequence ID" value="NZ_CAJHIU010000002.1"/>
</dbReference>
<dbReference type="Proteomes" id="UP000641152">
    <property type="component" value="Unassembled WGS sequence"/>
</dbReference>
<keyword evidence="1" id="KW-0812">Transmembrane</keyword>
<name>A0ABR9DFA0_9GAMM</name>
<evidence type="ECO:0000256" key="1">
    <source>
        <dbReference type="SAM" id="Phobius"/>
    </source>
</evidence>
<gene>
    <name evidence="2" type="ORF">EBB_14810</name>
</gene>
<evidence type="ECO:0008006" key="4">
    <source>
        <dbReference type="Google" id="ProtNLM"/>
    </source>
</evidence>
<evidence type="ECO:0000313" key="2">
    <source>
        <dbReference type="EMBL" id="MBD9361769.1"/>
    </source>
</evidence>
<organism evidence="2 3">
    <name type="scientific">Methylomonas fluvii</name>
    <dbReference type="NCBI Taxonomy" id="1854564"/>
    <lineage>
        <taxon>Bacteria</taxon>
        <taxon>Pseudomonadati</taxon>
        <taxon>Pseudomonadota</taxon>
        <taxon>Gammaproteobacteria</taxon>
        <taxon>Methylococcales</taxon>
        <taxon>Methylococcaceae</taxon>
        <taxon>Methylomonas</taxon>
    </lineage>
</organism>
<comment type="caution">
    <text evidence="2">The sequence shown here is derived from an EMBL/GenBank/DDBJ whole genome shotgun (WGS) entry which is preliminary data.</text>
</comment>
<protein>
    <recommendedName>
        <fullName evidence="4">VWFA domain-containing protein</fullName>
    </recommendedName>
</protein>
<evidence type="ECO:0000313" key="3">
    <source>
        <dbReference type="Proteomes" id="UP000641152"/>
    </source>
</evidence>
<sequence length="282" mass="31423">MSRRNNPRNRKDARVEKEDYWGIIMLIVAALIIIGIGGAFVYSKKNMPEIEKSTLCPKSGATSVTALLIDATDSLSIQQKQAFLSAFQSLSDSISLHGRLDLYFIHDTQTSLLKPVVSLCNPGHGAEISELVGNPRHVEQTWQDGFGQPLEREITQLLNASPEKESPILESIQSVVLTSLSAPIDRDKPKKIIIVSDLMQHTSNASLYRGTPAIESIIQNKSFNRVKSDLRDIDISVWMLARDNALSRSKLVELWQRIFAEQGAQNAYFCVLVESNGCQNDR</sequence>
<accession>A0ABR9DFA0</accession>
<keyword evidence="1" id="KW-1133">Transmembrane helix</keyword>
<feature type="transmembrane region" description="Helical" evidence="1">
    <location>
        <begin position="20"/>
        <end position="42"/>
    </location>
</feature>
<keyword evidence="1" id="KW-0472">Membrane</keyword>
<keyword evidence="3" id="KW-1185">Reference proteome</keyword>
<dbReference type="EMBL" id="JACXST010000002">
    <property type="protein sequence ID" value="MBD9361769.1"/>
    <property type="molecule type" value="Genomic_DNA"/>
</dbReference>
<reference evidence="2 3" key="1">
    <citation type="submission" date="2020-09" db="EMBL/GenBank/DDBJ databases">
        <title>Methylomonas albis sp. nov. and Methylomonas fluvii sp. nov.: Two cold-adapted methanotrophs from the River Elbe and an amended description of Methylovulum psychrotolerans strain Eb1.</title>
        <authorList>
            <person name="Bussmann I.K."/>
            <person name="Klings K.-W."/>
            <person name="Warnstedt J."/>
            <person name="Hoppert M."/>
            <person name="Saborowski A."/>
            <person name="Horn F."/>
            <person name="Liebner S."/>
        </authorList>
    </citation>
    <scope>NUCLEOTIDE SEQUENCE [LARGE SCALE GENOMIC DNA]</scope>
    <source>
        <strain evidence="2 3">EbB</strain>
    </source>
</reference>
<proteinExistence type="predicted"/>